<feature type="compositionally biased region" description="Polar residues" evidence="4">
    <location>
        <begin position="26"/>
        <end position="41"/>
    </location>
</feature>
<name>A0A834YSQ1_TETSI</name>
<evidence type="ECO:0000256" key="4">
    <source>
        <dbReference type="SAM" id="MobiDB-lite"/>
    </source>
</evidence>
<dbReference type="SUPFAM" id="SSF52113">
    <property type="entry name" value="BRCT domain"/>
    <property type="match status" value="1"/>
</dbReference>
<feature type="domain" description="BRCT" evidence="5">
    <location>
        <begin position="1131"/>
        <end position="1220"/>
    </location>
</feature>
<dbReference type="Pfam" id="PF16589">
    <property type="entry name" value="BRCT_2"/>
    <property type="match status" value="1"/>
</dbReference>
<evidence type="ECO:0000259" key="5">
    <source>
        <dbReference type="PROSITE" id="PS50172"/>
    </source>
</evidence>
<dbReference type="EMBL" id="JABCRI010000016">
    <property type="protein sequence ID" value="KAF8392531.1"/>
    <property type="molecule type" value="Genomic_DNA"/>
</dbReference>
<evidence type="ECO:0000313" key="7">
    <source>
        <dbReference type="Proteomes" id="UP000655225"/>
    </source>
</evidence>
<dbReference type="GO" id="GO:0005634">
    <property type="term" value="C:nucleus"/>
    <property type="evidence" value="ECO:0007669"/>
    <property type="project" value="UniProtKB-SubCell"/>
</dbReference>
<dbReference type="PROSITE" id="PS50172">
    <property type="entry name" value="BRCT"/>
    <property type="match status" value="1"/>
</dbReference>
<dbReference type="CDD" id="cd17744">
    <property type="entry name" value="BRCT_MDC1_rpt1"/>
    <property type="match status" value="1"/>
</dbReference>
<dbReference type="Gene3D" id="3.40.50.10190">
    <property type="entry name" value="BRCT domain"/>
    <property type="match status" value="2"/>
</dbReference>
<dbReference type="Proteomes" id="UP000655225">
    <property type="component" value="Unassembled WGS sequence"/>
</dbReference>
<dbReference type="InterPro" id="IPR051579">
    <property type="entry name" value="DDR_Transcriptional_Reg"/>
</dbReference>
<sequence length="1365" mass="150362">MGSAGDDEEPNSLARNSITDIRDTETQSFDAQSPSSLSSGENLKDGNTDEFHLLQNTVPFDDTIPLENSLCETQLMNLDGDTQVLDNLDCVENVTTRLSDECETEVVTDSGSGGTDRTEVWSDADGLSDDDSARRVGGDFVDLEKLQHNPLCTQGVKDFVMDSDASSNERHSSGLHVSTAPQLHQAATKPRPGFVYRGFTSIRVASLRASGLAAHKVTPKETYSESVSIPTNTQSGKEHIIKDNGAYGIRDPSSIGIKTREVDRDNDIWKCNGSMKGSWDESKRRVGNSTVRKLFTQDTLAENKVLTSNAESTDDGRDLPKFHACDHEFAGLDYVESQEPGELSQAHALDIVDRFLSVNNVELFQEVNPGKTTRRKSPPFSSAKGTHSLARRANLRYPVGGIGIFDWVDSREDEGGGDLFSRRKAAFFDGRGHGRGSFTQPQKPRSLDFKRGRGIVDEIRVKGERLNLHKKMMGIIHSDSRLMLHDSKENDKIVQVSEMKIKKNLVKQLDEQLNVESSGQQLEACGVSRDMLGILDVGFDTQIAADSTEALFCGGPASHDAEDAYQGIQNVPGVSPKGVTKNNDCLKRVSPKKRACSSDSRGITRQSKRTKRLDTKLSNEASISFQKRSKKPRGGLDPEFVKAKVKKAKLMADQQLYSGTSANEIESSGRRFEQQKAETVDKDRIKEVDRCHSSSTTNGHLSFSKEQLEDEYLIFTPIAHRTRQRSAVNPLKRTDSLANDSGVGTNGLTELGVLKDKRKGSSIGANALTASSLVGKRYKLRSSQTGEVINNKLNQQEQPDLVMASPTSCVKRDALSYPRGRRTRQNMSGHSNGSGNLYDPFMVADVEEADGQSNTRHKRSNSDVRITSINLDMKRKTRSSTFPHPLSSSSQKSPEGRLLKQNQDEPGSVNAVVKMVATVSCGKRDALCLPRGRITHQNMSGHSNGAGNLDGPSTLVDGEVANVQSITRPKKLKNDVGSTSVNLDTRRKTRSSVYPHLLSSTSEKNPERSLLKQNLDEHGSPVNVTCNLVGTKASRHSSRKGDADTIPMAESAEADVKLEVSPKGKVKPSGLVCSTPVNCTTPINVASPVCMGNEYHKQSYKRNLSRPSLRKQLNIVDATEAVPTPALKDMTRTRDMTHVRVLFSHHLDEDIIKQQKKILARLGVSIASSISDATHFVTDKFVRTRNMLEAIALGKLVVTHLWLESCGQASSFINEKNYILRDARKEKEIGFSMPVSLVQACRCPLLQGKRVLITPNTKPGKELIASLVKAVHGQAVERIGRSAMKDDKIPNDLLILSCEEDYAICVPFLEKGAAVYCSELLLNGIVTQKLEYERHCIFMDHVKRTRSTIWLRKDGNRFLPVSKRQ</sequence>
<dbReference type="SMART" id="SM00292">
    <property type="entry name" value="BRCT"/>
    <property type="match status" value="1"/>
</dbReference>
<reference evidence="6 7" key="1">
    <citation type="submission" date="2020-04" db="EMBL/GenBank/DDBJ databases">
        <title>Plant Genome Project.</title>
        <authorList>
            <person name="Zhang R.-G."/>
        </authorList>
    </citation>
    <scope>NUCLEOTIDE SEQUENCE [LARGE SCALE GENOMIC DNA]</scope>
    <source>
        <strain evidence="6">YNK0</strain>
        <tissue evidence="6">Leaf</tissue>
    </source>
</reference>
<feature type="compositionally biased region" description="Acidic residues" evidence="4">
    <location>
        <begin position="1"/>
        <end position="10"/>
    </location>
</feature>
<dbReference type="OMA" id="DQSHEND"/>
<keyword evidence="2" id="KW-0227">DNA damage</keyword>
<dbReference type="CDD" id="cd18432">
    <property type="entry name" value="BRCT_PAXIP1_rpt6_like"/>
    <property type="match status" value="1"/>
</dbReference>
<feature type="region of interest" description="Disordered" evidence="4">
    <location>
        <begin position="572"/>
        <end position="637"/>
    </location>
</feature>
<feature type="region of interest" description="Disordered" evidence="4">
    <location>
        <begin position="1"/>
        <end position="47"/>
    </location>
</feature>
<evidence type="ECO:0000256" key="3">
    <source>
        <dbReference type="ARBA" id="ARBA00023242"/>
    </source>
</evidence>
<feature type="region of interest" description="Disordered" evidence="4">
    <location>
        <begin position="164"/>
        <end position="189"/>
    </location>
</feature>
<feature type="region of interest" description="Disordered" evidence="4">
    <location>
        <begin position="105"/>
        <end position="129"/>
    </location>
</feature>
<dbReference type="InterPro" id="IPR036420">
    <property type="entry name" value="BRCT_dom_sf"/>
</dbReference>
<evidence type="ECO:0000313" key="6">
    <source>
        <dbReference type="EMBL" id="KAF8392531.1"/>
    </source>
</evidence>
<dbReference type="InterPro" id="IPR001357">
    <property type="entry name" value="BRCT_dom"/>
</dbReference>
<comment type="subcellular location">
    <subcellularLocation>
        <location evidence="1">Nucleus</location>
    </subcellularLocation>
</comment>
<dbReference type="PANTHER" id="PTHR23196:SF1">
    <property type="entry name" value="PAX-INTERACTING PROTEIN 1"/>
    <property type="match status" value="1"/>
</dbReference>
<accession>A0A834YSQ1</accession>
<dbReference type="GO" id="GO:0006974">
    <property type="term" value="P:DNA damage response"/>
    <property type="evidence" value="ECO:0007669"/>
    <property type="project" value="UniProtKB-KW"/>
</dbReference>
<evidence type="ECO:0000256" key="2">
    <source>
        <dbReference type="ARBA" id="ARBA00022763"/>
    </source>
</evidence>
<proteinExistence type="predicted"/>
<feature type="region of interest" description="Disordered" evidence="4">
    <location>
        <begin position="972"/>
        <end position="1008"/>
    </location>
</feature>
<evidence type="ECO:0000256" key="1">
    <source>
        <dbReference type="ARBA" id="ARBA00004123"/>
    </source>
</evidence>
<dbReference type="PANTHER" id="PTHR23196">
    <property type="entry name" value="PAX TRANSCRIPTION ACTIVATION DOMAIN INTERACTING PROTEIN"/>
    <property type="match status" value="1"/>
</dbReference>
<feature type="compositionally biased region" description="Low complexity" evidence="4">
    <location>
        <begin position="879"/>
        <end position="890"/>
    </location>
</feature>
<organism evidence="6 7">
    <name type="scientific">Tetracentron sinense</name>
    <name type="common">Spur-leaf</name>
    <dbReference type="NCBI Taxonomy" id="13715"/>
    <lineage>
        <taxon>Eukaryota</taxon>
        <taxon>Viridiplantae</taxon>
        <taxon>Streptophyta</taxon>
        <taxon>Embryophyta</taxon>
        <taxon>Tracheophyta</taxon>
        <taxon>Spermatophyta</taxon>
        <taxon>Magnoliopsida</taxon>
        <taxon>Trochodendrales</taxon>
        <taxon>Trochodendraceae</taxon>
        <taxon>Tetracentron</taxon>
    </lineage>
</organism>
<gene>
    <name evidence="6" type="ORF">HHK36_022874</name>
</gene>
<keyword evidence="7" id="KW-1185">Reference proteome</keyword>
<keyword evidence="3" id="KW-0539">Nucleus</keyword>
<protein>
    <recommendedName>
        <fullName evidence="5">BRCT domain-containing protein</fullName>
    </recommendedName>
</protein>
<dbReference type="Pfam" id="PF16770">
    <property type="entry name" value="RTT107_BRCT_5"/>
    <property type="match status" value="1"/>
</dbReference>
<comment type="caution">
    <text evidence="6">The sequence shown here is derived from an EMBL/GenBank/DDBJ whole genome shotgun (WGS) entry which is preliminary data.</text>
</comment>
<dbReference type="OrthoDB" id="342264at2759"/>
<feature type="region of interest" description="Disordered" evidence="4">
    <location>
        <begin position="870"/>
        <end position="907"/>
    </location>
</feature>